<evidence type="ECO:0000313" key="2">
    <source>
        <dbReference type="EMBL" id="MBX62124.1"/>
    </source>
</evidence>
<dbReference type="AlphaFoldDB" id="A0A2P2Q545"/>
<protein>
    <submittedName>
        <fullName evidence="2">Uncharacterized protein</fullName>
    </submittedName>
</protein>
<evidence type="ECO:0000256" key="1">
    <source>
        <dbReference type="SAM" id="MobiDB-lite"/>
    </source>
</evidence>
<proteinExistence type="predicted"/>
<feature type="region of interest" description="Disordered" evidence="1">
    <location>
        <begin position="1"/>
        <end position="29"/>
    </location>
</feature>
<name>A0A2P2Q545_RHIMU</name>
<dbReference type="EMBL" id="GGEC01081640">
    <property type="protein sequence ID" value="MBX62124.1"/>
    <property type="molecule type" value="Transcribed_RNA"/>
</dbReference>
<sequence length="41" mass="4435">MSNELRRGGGRSGRSNVDPTMNRSISPYCKFGSDVNKGVGF</sequence>
<accession>A0A2P2Q545</accession>
<organism evidence="2">
    <name type="scientific">Rhizophora mucronata</name>
    <name type="common">Asiatic mangrove</name>
    <dbReference type="NCBI Taxonomy" id="61149"/>
    <lineage>
        <taxon>Eukaryota</taxon>
        <taxon>Viridiplantae</taxon>
        <taxon>Streptophyta</taxon>
        <taxon>Embryophyta</taxon>
        <taxon>Tracheophyta</taxon>
        <taxon>Spermatophyta</taxon>
        <taxon>Magnoliopsida</taxon>
        <taxon>eudicotyledons</taxon>
        <taxon>Gunneridae</taxon>
        <taxon>Pentapetalae</taxon>
        <taxon>rosids</taxon>
        <taxon>fabids</taxon>
        <taxon>Malpighiales</taxon>
        <taxon>Rhizophoraceae</taxon>
        <taxon>Rhizophora</taxon>
    </lineage>
</organism>
<reference evidence="2" key="1">
    <citation type="submission" date="2018-02" db="EMBL/GenBank/DDBJ databases">
        <title>Rhizophora mucronata_Transcriptome.</title>
        <authorList>
            <person name="Meera S.P."/>
            <person name="Sreeshan A."/>
            <person name="Augustine A."/>
        </authorList>
    </citation>
    <scope>NUCLEOTIDE SEQUENCE</scope>
    <source>
        <tissue evidence="2">Leaf</tissue>
    </source>
</reference>